<accession>A0AAN6X112</accession>
<dbReference type="Pfam" id="PF08122">
    <property type="entry name" value="NDUF_B12"/>
    <property type="match status" value="1"/>
</dbReference>
<keyword evidence="11 12" id="KW-0472">Membrane</keyword>
<dbReference type="InterPro" id="IPR012576">
    <property type="entry name" value="NDUFB3"/>
</dbReference>
<reference evidence="13" key="1">
    <citation type="journal article" date="2023" name="Mol. Phylogenet. Evol.">
        <title>Genome-scale phylogeny and comparative genomics of the fungal order Sordariales.</title>
        <authorList>
            <person name="Hensen N."/>
            <person name="Bonometti L."/>
            <person name="Westerberg I."/>
            <person name="Brannstrom I.O."/>
            <person name="Guillou S."/>
            <person name="Cros-Aarteil S."/>
            <person name="Calhoun S."/>
            <person name="Haridas S."/>
            <person name="Kuo A."/>
            <person name="Mondo S."/>
            <person name="Pangilinan J."/>
            <person name="Riley R."/>
            <person name="LaButti K."/>
            <person name="Andreopoulos B."/>
            <person name="Lipzen A."/>
            <person name="Chen C."/>
            <person name="Yan M."/>
            <person name="Daum C."/>
            <person name="Ng V."/>
            <person name="Clum A."/>
            <person name="Steindorff A."/>
            <person name="Ohm R.A."/>
            <person name="Martin F."/>
            <person name="Silar P."/>
            <person name="Natvig D.O."/>
            <person name="Lalanne C."/>
            <person name="Gautier V."/>
            <person name="Ament-Velasquez S.L."/>
            <person name="Kruys A."/>
            <person name="Hutchinson M.I."/>
            <person name="Powell A.J."/>
            <person name="Barry K."/>
            <person name="Miller A.N."/>
            <person name="Grigoriev I.V."/>
            <person name="Debuchy R."/>
            <person name="Gladieux P."/>
            <person name="Hiltunen Thoren M."/>
            <person name="Johannesson H."/>
        </authorList>
    </citation>
    <scope>NUCLEOTIDE SEQUENCE</scope>
    <source>
        <strain evidence="13">PSN309</strain>
    </source>
</reference>
<evidence type="ECO:0000256" key="7">
    <source>
        <dbReference type="ARBA" id="ARBA00022792"/>
    </source>
</evidence>
<evidence type="ECO:0000256" key="12">
    <source>
        <dbReference type="SAM" id="Phobius"/>
    </source>
</evidence>
<dbReference type="PANTHER" id="PTHR15082:SF2">
    <property type="entry name" value="NADH DEHYDROGENASE [UBIQUINONE] 1 BETA SUBCOMPLEX SUBUNIT 3"/>
    <property type="match status" value="1"/>
</dbReference>
<organism evidence="13 14">
    <name type="scientific">Podospora australis</name>
    <dbReference type="NCBI Taxonomy" id="1536484"/>
    <lineage>
        <taxon>Eukaryota</taxon>
        <taxon>Fungi</taxon>
        <taxon>Dikarya</taxon>
        <taxon>Ascomycota</taxon>
        <taxon>Pezizomycotina</taxon>
        <taxon>Sordariomycetes</taxon>
        <taxon>Sordariomycetidae</taxon>
        <taxon>Sordariales</taxon>
        <taxon>Podosporaceae</taxon>
        <taxon>Podospora</taxon>
    </lineage>
</organism>
<evidence type="ECO:0000256" key="9">
    <source>
        <dbReference type="ARBA" id="ARBA00022989"/>
    </source>
</evidence>
<keyword evidence="8" id="KW-0249">Electron transport</keyword>
<dbReference type="Proteomes" id="UP001302126">
    <property type="component" value="Unassembled WGS sequence"/>
</dbReference>
<keyword evidence="4" id="KW-0813">Transport</keyword>
<feature type="transmembrane region" description="Helical" evidence="12">
    <location>
        <begin position="58"/>
        <end position="78"/>
    </location>
</feature>
<evidence type="ECO:0000256" key="8">
    <source>
        <dbReference type="ARBA" id="ARBA00022982"/>
    </source>
</evidence>
<keyword evidence="7" id="KW-0999">Mitochondrion inner membrane</keyword>
<name>A0AAN6X112_9PEZI</name>
<dbReference type="GO" id="GO:0022900">
    <property type="term" value="P:electron transport chain"/>
    <property type="evidence" value="ECO:0007669"/>
    <property type="project" value="InterPro"/>
</dbReference>
<evidence type="ECO:0000256" key="2">
    <source>
        <dbReference type="ARBA" id="ARBA00004298"/>
    </source>
</evidence>
<dbReference type="AlphaFoldDB" id="A0AAN6X112"/>
<evidence type="ECO:0000256" key="4">
    <source>
        <dbReference type="ARBA" id="ARBA00022448"/>
    </source>
</evidence>
<protein>
    <submittedName>
        <fullName evidence="13">NADH-ubiquinone oxidoreductase B12 subunit family-domain-containing protein</fullName>
    </submittedName>
</protein>
<sequence>MQPSRILRAAGGDKPNITGFEMRQFLKATATPRYDPWERNEAWRYTGRFSRWNRFSRALPGFGIASVAFAGYCAYEYFFLKDDHHHGAGHHGEEPVQHSKVL</sequence>
<comment type="caution">
    <text evidence="13">The sequence shown here is derived from an EMBL/GenBank/DDBJ whole genome shotgun (WGS) entry which is preliminary data.</text>
</comment>
<evidence type="ECO:0000256" key="11">
    <source>
        <dbReference type="ARBA" id="ARBA00023136"/>
    </source>
</evidence>
<proteinExistence type="inferred from homology"/>
<keyword evidence="9 12" id="KW-1133">Transmembrane helix</keyword>
<gene>
    <name evidence="13" type="ORF">QBC35DRAFT_485574</name>
</gene>
<dbReference type="GO" id="GO:0005743">
    <property type="term" value="C:mitochondrial inner membrane"/>
    <property type="evidence" value="ECO:0007669"/>
    <property type="project" value="UniProtKB-SubCell"/>
</dbReference>
<keyword evidence="10" id="KW-0496">Mitochondrion</keyword>
<dbReference type="GO" id="GO:0032981">
    <property type="term" value="P:mitochondrial respiratory chain complex I assembly"/>
    <property type="evidence" value="ECO:0007669"/>
    <property type="project" value="TreeGrafter"/>
</dbReference>
<keyword evidence="14" id="KW-1185">Reference proteome</keyword>
<dbReference type="PANTHER" id="PTHR15082">
    <property type="entry name" value="NADH-UBIQUINONE OXIDOREDUCTASE B12 SUBUNIT"/>
    <property type="match status" value="1"/>
</dbReference>
<comment type="similarity">
    <text evidence="3">Belongs to the complex I NDUFB3 subunit family.</text>
</comment>
<evidence type="ECO:0000256" key="6">
    <source>
        <dbReference type="ARBA" id="ARBA00022692"/>
    </source>
</evidence>
<comment type="subcellular location">
    <subcellularLocation>
        <location evidence="2">Mitochondrion inner membrane</location>
        <topology evidence="2">Single-pass membrane protein</topology>
        <orientation evidence="2">Matrix side</orientation>
    </subcellularLocation>
</comment>
<keyword evidence="6 12" id="KW-0812">Transmembrane</keyword>
<evidence type="ECO:0000313" key="13">
    <source>
        <dbReference type="EMBL" id="KAK4192078.1"/>
    </source>
</evidence>
<evidence type="ECO:0000256" key="1">
    <source>
        <dbReference type="ARBA" id="ARBA00003195"/>
    </source>
</evidence>
<comment type="function">
    <text evidence="1">Accessory subunit of the mitochondrial membrane respiratory chain NADH dehydrogenase (Complex I), that is believed not to be involved in catalysis. Complex I functions in the transfer of electrons from NADH to the respiratory chain. The immediate electron acceptor for the enzyme is believed to be ubiquinone.</text>
</comment>
<evidence type="ECO:0000313" key="14">
    <source>
        <dbReference type="Proteomes" id="UP001302126"/>
    </source>
</evidence>
<keyword evidence="5" id="KW-0679">Respiratory chain</keyword>
<reference evidence="13" key="2">
    <citation type="submission" date="2023-05" db="EMBL/GenBank/DDBJ databases">
        <authorList>
            <consortium name="Lawrence Berkeley National Laboratory"/>
            <person name="Steindorff A."/>
            <person name="Hensen N."/>
            <person name="Bonometti L."/>
            <person name="Westerberg I."/>
            <person name="Brannstrom I.O."/>
            <person name="Guillou S."/>
            <person name="Cros-Aarteil S."/>
            <person name="Calhoun S."/>
            <person name="Haridas S."/>
            <person name="Kuo A."/>
            <person name="Mondo S."/>
            <person name="Pangilinan J."/>
            <person name="Riley R."/>
            <person name="Labutti K."/>
            <person name="Andreopoulos B."/>
            <person name="Lipzen A."/>
            <person name="Chen C."/>
            <person name="Yanf M."/>
            <person name="Daum C."/>
            <person name="Ng V."/>
            <person name="Clum A."/>
            <person name="Ohm R."/>
            <person name="Martin F."/>
            <person name="Silar P."/>
            <person name="Natvig D."/>
            <person name="Lalanne C."/>
            <person name="Gautier V."/>
            <person name="Ament-Velasquez S.L."/>
            <person name="Kruys A."/>
            <person name="Hutchinson M.I."/>
            <person name="Powell A.J."/>
            <person name="Barry K."/>
            <person name="Miller A.N."/>
            <person name="Grigoriev I.V."/>
            <person name="Debuchy R."/>
            <person name="Gladieux P."/>
            <person name="Thoren M.H."/>
            <person name="Johannesson H."/>
        </authorList>
    </citation>
    <scope>NUCLEOTIDE SEQUENCE</scope>
    <source>
        <strain evidence="13">PSN309</strain>
    </source>
</reference>
<evidence type="ECO:0000256" key="3">
    <source>
        <dbReference type="ARBA" id="ARBA00005667"/>
    </source>
</evidence>
<dbReference type="EMBL" id="MU864356">
    <property type="protein sequence ID" value="KAK4192078.1"/>
    <property type="molecule type" value="Genomic_DNA"/>
</dbReference>
<evidence type="ECO:0000256" key="10">
    <source>
        <dbReference type="ARBA" id="ARBA00023128"/>
    </source>
</evidence>
<evidence type="ECO:0000256" key="5">
    <source>
        <dbReference type="ARBA" id="ARBA00022660"/>
    </source>
</evidence>